<comment type="caution">
    <text evidence="3">The sequence shown here is derived from an EMBL/GenBank/DDBJ whole genome shotgun (WGS) entry which is preliminary data.</text>
</comment>
<evidence type="ECO:0000313" key="4">
    <source>
        <dbReference type="Proteomes" id="UP000230959"/>
    </source>
</evidence>
<keyword evidence="1" id="KW-0175">Coiled coil</keyword>
<evidence type="ECO:0000256" key="1">
    <source>
        <dbReference type="SAM" id="Coils"/>
    </source>
</evidence>
<sequence length="182" mass="21134">MINLLPNENKIFFKKEYIKRLLLVVSLFFIFAIIISVLMIMPTYWFSYSVKKNLDSQIAFSEATLEKLDIRGITADIGELKNKLKILEGRKESAQLNVNLKRVLESRLSGVKVERIEYKRDTRSKKDEISLWGVARSRENLMGYVDMLEQEFGKENIVSPISNLLSKTDTDFVLNVSIDYEK</sequence>
<keyword evidence="2" id="KW-0472">Membrane</keyword>
<dbReference type="AlphaFoldDB" id="A0A2M8L9V5"/>
<name>A0A2M8L9V5_9BACT</name>
<keyword evidence="2" id="KW-1133">Transmembrane helix</keyword>
<accession>A0A2M8L9V5</accession>
<protein>
    <submittedName>
        <fullName evidence="3">Uncharacterized protein</fullName>
    </submittedName>
</protein>
<evidence type="ECO:0000313" key="3">
    <source>
        <dbReference type="EMBL" id="PJE73417.1"/>
    </source>
</evidence>
<dbReference type="Proteomes" id="UP000230959">
    <property type="component" value="Unassembled WGS sequence"/>
</dbReference>
<keyword evidence="2" id="KW-0812">Transmembrane</keyword>
<gene>
    <name evidence="3" type="ORF">COV02_02795</name>
</gene>
<dbReference type="EMBL" id="PFER01000040">
    <property type="protein sequence ID" value="PJE73417.1"/>
    <property type="molecule type" value="Genomic_DNA"/>
</dbReference>
<feature type="coiled-coil region" evidence="1">
    <location>
        <begin position="51"/>
        <end position="97"/>
    </location>
</feature>
<organism evidence="3 4">
    <name type="scientific">Candidatus Terrybacteria bacterium CG10_big_fil_rev_8_21_14_0_10_41_10</name>
    <dbReference type="NCBI Taxonomy" id="1975026"/>
    <lineage>
        <taxon>Bacteria</taxon>
        <taxon>Candidatus Terryibacteriota</taxon>
    </lineage>
</organism>
<reference evidence="4" key="1">
    <citation type="submission" date="2017-09" db="EMBL/GenBank/DDBJ databases">
        <title>Depth-based differentiation of microbial function through sediment-hosted aquifers and enrichment of novel symbionts in the deep terrestrial subsurface.</title>
        <authorList>
            <person name="Probst A.J."/>
            <person name="Ladd B."/>
            <person name="Jarett J.K."/>
            <person name="Geller-Mcgrath D.E."/>
            <person name="Sieber C.M.K."/>
            <person name="Emerson J.B."/>
            <person name="Anantharaman K."/>
            <person name="Thomas B.C."/>
            <person name="Malmstrom R."/>
            <person name="Stieglmeier M."/>
            <person name="Klingl A."/>
            <person name="Woyke T."/>
            <person name="Ryan C.M."/>
            <person name="Banfield J.F."/>
        </authorList>
    </citation>
    <scope>NUCLEOTIDE SEQUENCE [LARGE SCALE GENOMIC DNA]</scope>
</reference>
<proteinExistence type="predicted"/>
<feature type="transmembrane region" description="Helical" evidence="2">
    <location>
        <begin position="21"/>
        <end position="46"/>
    </location>
</feature>
<evidence type="ECO:0000256" key="2">
    <source>
        <dbReference type="SAM" id="Phobius"/>
    </source>
</evidence>